<feature type="transmembrane region" description="Helical" evidence="1">
    <location>
        <begin position="88"/>
        <end position="113"/>
    </location>
</feature>
<name>A0ABU6XYM2_9FABA</name>
<organism evidence="2 3">
    <name type="scientific">Stylosanthes scabra</name>
    <dbReference type="NCBI Taxonomy" id="79078"/>
    <lineage>
        <taxon>Eukaryota</taxon>
        <taxon>Viridiplantae</taxon>
        <taxon>Streptophyta</taxon>
        <taxon>Embryophyta</taxon>
        <taxon>Tracheophyta</taxon>
        <taxon>Spermatophyta</taxon>
        <taxon>Magnoliopsida</taxon>
        <taxon>eudicotyledons</taxon>
        <taxon>Gunneridae</taxon>
        <taxon>Pentapetalae</taxon>
        <taxon>rosids</taxon>
        <taxon>fabids</taxon>
        <taxon>Fabales</taxon>
        <taxon>Fabaceae</taxon>
        <taxon>Papilionoideae</taxon>
        <taxon>50 kb inversion clade</taxon>
        <taxon>dalbergioids sensu lato</taxon>
        <taxon>Dalbergieae</taxon>
        <taxon>Pterocarpus clade</taxon>
        <taxon>Stylosanthes</taxon>
    </lineage>
</organism>
<accession>A0ABU6XYM2</accession>
<reference evidence="2 3" key="1">
    <citation type="journal article" date="2023" name="Plants (Basel)">
        <title>Bridging the Gap: Combining Genomics and Transcriptomics Approaches to Understand Stylosanthes scabra, an Orphan Legume from the Brazilian Caatinga.</title>
        <authorList>
            <person name="Ferreira-Neto J.R.C."/>
            <person name="da Silva M.D."/>
            <person name="Binneck E."/>
            <person name="de Melo N.F."/>
            <person name="da Silva R.H."/>
            <person name="de Melo A.L.T.M."/>
            <person name="Pandolfi V."/>
            <person name="Bustamante F.O."/>
            <person name="Brasileiro-Vidal A.C."/>
            <person name="Benko-Iseppon A.M."/>
        </authorList>
    </citation>
    <scope>NUCLEOTIDE SEQUENCE [LARGE SCALE GENOMIC DNA]</scope>
    <source>
        <tissue evidence="2">Leaves</tissue>
    </source>
</reference>
<dbReference type="Proteomes" id="UP001341840">
    <property type="component" value="Unassembled WGS sequence"/>
</dbReference>
<proteinExistence type="predicted"/>
<sequence length="118" mass="13392">MAVNKDEKPKKRARCSLCRSLDKVVALIRTLRNLIRLIVSIISRQVFVVMVCGVGSTTHATGVVIGAARSRRECPDQASQPVYQVLNLILLNFMLHLYHVIEFGNWQFITFLANKLMH</sequence>
<evidence type="ECO:0000256" key="1">
    <source>
        <dbReference type="SAM" id="Phobius"/>
    </source>
</evidence>
<comment type="caution">
    <text evidence="2">The sequence shown here is derived from an EMBL/GenBank/DDBJ whole genome shotgun (WGS) entry which is preliminary data.</text>
</comment>
<keyword evidence="1" id="KW-0812">Transmembrane</keyword>
<keyword evidence="1" id="KW-1133">Transmembrane helix</keyword>
<evidence type="ECO:0000313" key="2">
    <source>
        <dbReference type="EMBL" id="MED6201943.1"/>
    </source>
</evidence>
<protein>
    <submittedName>
        <fullName evidence="2">Uncharacterized protein</fullName>
    </submittedName>
</protein>
<gene>
    <name evidence="2" type="ORF">PIB30_100242</name>
</gene>
<keyword evidence="1" id="KW-0472">Membrane</keyword>
<evidence type="ECO:0000313" key="3">
    <source>
        <dbReference type="Proteomes" id="UP001341840"/>
    </source>
</evidence>
<feature type="transmembrane region" description="Helical" evidence="1">
    <location>
        <begin position="46"/>
        <end position="68"/>
    </location>
</feature>
<keyword evidence="3" id="KW-1185">Reference proteome</keyword>
<dbReference type="EMBL" id="JASCZI010214222">
    <property type="protein sequence ID" value="MED6201943.1"/>
    <property type="molecule type" value="Genomic_DNA"/>
</dbReference>